<gene>
    <name evidence="2" type="ORF">CFD26_103787</name>
</gene>
<feature type="compositionally biased region" description="Basic and acidic residues" evidence="1">
    <location>
        <begin position="1"/>
        <end position="10"/>
    </location>
</feature>
<accession>A0A3R7J0M7</accession>
<dbReference type="Proteomes" id="UP000215289">
    <property type="component" value="Unassembled WGS sequence"/>
</dbReference>
<organism evidence="2 3">
    <name type="scientific">Aspergillus turcosus</name>
    <dbReference type="NCBI Taxonomy" id="1245748"/>
    <lineage>
        <taxon>Eukaryota</taxon>
        <taxon>Fungi</taxon>
        <taxon>Dikarya</taxon>
        <taxon>Ascomycota</taxon>
        <taxon>Pezizomycotina</taxon>
        <taxon>Eurotiomycetes</taxon>
        <taxon>Eurotiomycetidae</taxon>
        <taxon>Eurotiales</taxon>
        <taxon>Aspergillaceae</taxon>
        <taxon>Aspergillus</taxon>
        <taxon>Aspergillus subgen. Fumigati</taxon>
    </lineage>
</organism>
<feature type="compositionally biased region" description="Basic residues" evidence="1">
    <location>
        <begin position="55"/>
        <end position="65"/>
    </location>
</feature>
<proteinExistence type="predicted"/>
<feature type="region of interest" description="Disordered" evidence="1">
    <location>
        <begin position="1"/>
        <end position="134"/>
    </location>
</feature>
<evidence type="ECO:0000256" key="1">
    <source>
        <dbReference type="SAM" id="MobiDB-lite"/>
    </source>
</evidence>
<dbReference type="EMBL" id="NIDN02000235">
    <property type="protein sequence ID" value="RLL94088.1"/>
    <property type="molecule type" value="Genomic_DNA"/>
</dbReference>
<keyword evidence="3" id="KW-1185">Reference proteome</keyword>
<sequence>MMSGARRDKTTSWVDSQAVDPPEPPPIVPTVLDVPLPPGDQNAHSISSDEEARRALRRRARRRARYPGLDDEEIEELRARKREARRSDRAKSSSGSGDYERDRGMRAYDGRYPPVPPPSSGPKRSSWLKKLTNL</sequence>
<dbReference type="STRING" id="1245748.A0A3R7J0M7"/>
<name>A0A3R7J0M7_9EURO</name>
<protein>
    <submittedName>
        <fullName evidence="2">Uncharacterized protein</fullName>
    </submittedName>
</protein>
<comment type="caution">
    <text evidence="2">The sequence shown here is derived from an EMBL/GenBank/DDBJ whole genome shotgun (WGS) entry which is preliminary data.</text>
</comment>
<feature type="compositionally biased region" description="Basic and acidic residues" evidence="1">
    <location>
        <begin position="98"/>
        <end position="109"/>
    </location>
</feature>
<evidence type="ECO:0000313" key="2">
    <source>
        <dbReference type="EMBL" id="RLL94088.1"/>
    </source>
</evidence>
<reference evidence="2 3" key="1">
    <citation type="submission" date="2018-08" db="EMBL/GenBank/DDBJ databases">
        <title>Draft genome sequences of two Aspergillus turcosus clinical strains isolated from bronchoalveolar lavage fluid: one azole-susceptible and the other azole-resistant.</title>
        <authorList>
            <person name="Parent-Michaud M."/>
            <person name="Dufresne P.J."/>
            <person name="Fournier E."/>
            <person name="Martineau C."/>
            <person name="Moreira S."/>
            <person name="Perkins V."/>
            <person name="De Repentigny L."/>
            <person name="Dufresne S.F."/>
        </authorList>
    </citation>
    <scope>NUCLEOTIDE SEQUENCE [LARGE SCALE GENOMIC DNA]</scope>
    <source>
        <strain evidence="2">HMR AF 1038</strain>
    </source>
</reference>
<evidence type="ECO:0000313" key="3">
    <source>
        <dbReference type="Proteomes" id="UP000215289"/>
    </source>
</evidence>
<dbReference type="AlphaFoldDB" id="A0A3R7J0M7"/>